<evidence type="ECO:0000313" key="12">
    <source>
        <dbReference type="Proteomes" id="UP000317940"/>
    </source>
</evidence>
<dbReference type="AlphaFoldDB" id="A0A561TTL9"/>
<dbReference type="Proteomes" id="UP000317940">
    <property type="component" value="Unassembled WGS sequence"/>
</dbReference>
<dbReference type="InterPro" id="IPR036259">
    <property type="entry name" value="MFS_trans_sf"/>
</dbReference>
<feature type="transmembrane region" description="Helical" evidence="9">
    <location>
        <begin position="495"/>
        <end position="513"/>
    </location>
</feature>
<feature type="transmembrane region" description="Helical" evidence="9">
    <location>
        <begin position="249"/>
        <end position="270"/>
    </location>
</feature>
<evidence type="ECO:0000256" key="7">
    <source>
        <dbReference type="ARBA" id="ARBA00023251"/>
    </source>
</evidence>
<comment type="caution">
    <text evidence="11">The sequence shown here is derived from an EMBL/GenBank/DDBJ whole genome shotgun (WGS) entry which is preliminary data.</text>
</comment>
<gene>
    <name evidence="11" type="ORF">FHX73_13513</name>
</gene>
<keyword evidence="5 9" id="KW-1133">Transmembrane helix</keyword>
<feature type="compositionally biased region" description="Low complexity" evidence="8">
    <location>
        <begin position="1"/>
        <end position="25"/>
    </location>
</feature>
<evidence type="ECO:0000256" key="4">
    <source>
        <dbReference type="ARBA" id="ARBA00022692"/>
    </source>
</evidence>
<evidence type="ECO:0000256" key="8">
    <source>
        <dbReference type="SAM" id="MobiDB-lite"/>
    </source>
</evidence>
<organism evidence="11 12">
    <name type="scientific">Kitasatospora viridis</name>
    <dbReference type="NCBI Taxonomy" id="281105"/>
    <lineage>
        <taxon>Bacteria</taxon>
        <taxon>Bacillati</taxon>
        <taxon>Actinomycetota</taxon>
        <taxon>Actinomycetes</taxon>
        <taxon>Kitasatosporales</taxon>
        <taxon>Streptomycetaceae</taxon>
        <taxon>Kitasatospora</taxon>
    </lineage>
</organism>
<proteinExistence type="predicted"/>
<name>A0A561TTL9_9ACTN</name>
<feature type="transmembrane region" description="Helical" evidence="9">
    <location>
        <begin position="187"/>
        <end position="211"/>
    </location>
</feature>
<evidence type="ECO:0000256" key="9">
    <source>
        <dbReference type="SAM" id="Phobius"/>
    </source>
</evidence>
<feature type="domain" description="Major facilitator superfamily (MFS) profile" evidence="10">
    <location>
        <begin position="38"/>
        <end position="519"/>
    </location>
</feature>
<evidence type="ECO:0000256" key="3">
    <source>
        <dbReference type="ARBA" id="ARBA00022475"/>
    </source>
</evidence>
<keyword evidence="2" id="KW-0813">Transport</keyword>
<dbReference type="PANTHER" id="PTHR42718:SF42">
    <property type="entry name" value="EXPORT PROTEIN"/>
    <property type="match status" value="1"/>
</dbReference>
<dbReference type="CDD" id="cd17321">
    <property type="entry name" value="MFS_MMR_MDR_like"/>
    <property type="match status" value="1"/>
</dbReference>
<dbReference type="NCBIfam" id="TIGR00711">
    <property type="entry name" value="efflux_EmrB"/>
    <property type="match status" value="1"/>
</dbReference>
<feature type="transmembrane region" description="Helical" evidence="9">
    <location>
        <begin position="324"/>
        <end position="342"/>
    </location>
</feature>
<dbReference type="RefSeq" id="WP_246214032.1">
    <property type="nucleotide sequence ID" value="NZ_BAAAMZ010000001.1"/>
</dbReference>
<feature type="transmembrane region" description="Helical" evidence="9">
    <location>
        <begin position="354"/>
        <end position="373"/>
    </location>
</feature>
<evidence type="ECO:0000256" key="5">
    <source>
        <dbReference type="ARBA" id="ARBA00022989"/>
    </source>
</evidence>
<dbReference type="PRINTS" id="PR01036">
    <property type="entry name" value="TCRTETB"/>
</dbReference>
<protein>
    <submittedName>
        <fullName evidence="11">EmrB/QacA subfamily drug resistance transporter</fullName>
    </submittedName>
</protein>
<dbReference type="Pfam" id="PF07690">
    <property type="entry name" value="MFS_1"/>
    <property type="match status" value="1"/>
</dbReference>
<keyword evidence="12" id="KW-1185">Reference proteome</keyword>
<evidence type="ECO:0000313" key="11">
    <source>
        <dbReference type="EMBL" id="TWF90466.1"/>
    </source>
</evidence>
<feature type="region of interest" description="Disordered" evidence="8">
    <location>
        <begin position="1"/>
        <end position="29"/>
    </location>
</feature>
<feature type="transmembrane region" description="Helical" evidence="9">
    <location>
        <begin position="291"/>
        <end position="312"/>
    </location>
</feature>
<dbReference type="PROSITE" id="PS50850">
    <property type="entry name" value="MFS"/>
    <property type="match status" value="1"/>
</dbReference>
<dbReference type="GO" id="GO:0046677">
    <property type="term" value="P:response to antibiotic"/>
    <property type="evidence" value="ECO:0007669"/>
    <property type="project" value="UniProtKB-KW"/>
</dbReference>
<sequence length="527" mass="53453">MTVDGTTSGTASAMTDATASTAAPPGGAGRGGNRRWWALAAICLSVLVLGFDGTILNVALPEMAVQLHASTGQLQWIADAYLVVFAAAMLPAGLLGDRFGRRRLLIGGLVLFGVASMVGTLADSSATLIAVRAVMGLGGSLIMPLGIAILPSLFSPAERPRAVAIMTAGMAIGMPLGPMLGGLLLNHFWWGSIFLINVPLIVIGIAACLWLVPESRDPSVPRVDPVSAVIGVLGLAALTFGIIQGPADGWGSAKVVAALVAAVLLLGGLVRRERTQPNPMVDFTLLADQAYRWSSVASVLVSFVLAGGLFVLPQYLQSALGYDALGTGIRLMPLMAGLLVAARAAERLVHRLSARWVIAAGLLVMAAAMLLGATTSGGDGYGRTAIWLSLLGLGTGFTMVPAMGAAMAALPEDRAGVGSGLLQTLRQSGSAIGVALLGSLLAGAYTARLTTGRLPAAAAHTARGSVSAAQAIARAANDPALALSARAAFVHGMDLVLLACGIGAVLSAALIAWRMPGRAGGEAESRA</sequence>
<feature type="transmembrane region" description="Helical" evidence="9">
    <location>
        <begin position="385"/>
        <end position="410"/>
    </location>
</feature>
<dbReference type="GO" id="GO:0005886">
    <property type="term" value="C:plasma membrane"/>
    <property type="evidence" value="ECO:0007669"/>
    <property type="project" value="UniProtKB-SubCell"/>
</dbReference>
<accession>A0A561TTL9</accession>
<dbReference type="SUPFAM" id="SSF103473">
    <property type="entry name" value="MFS general substrate transporter"/>
    <property type="match status" value="1"/>
</dbReference>
<dbReference type="GO" id="GO:0022857">
    <property type="term" value="F:transmembrane transporter activity"/>
    <property type="evidence" value="ECO:0007669"/>
    <property type="project" value="InterPro"/>
</dbReference>
<dbReference type="EMBL" id="VIWT01000003">
    <property type="protein sequence ID" value="TWF90466.1"/>
    <property type="molecule type" value="Genomic_DNA"/>
</dbReference>
<reference evidence="11 12" key="1">
    <citation type="submission" date="2019-06" db="EMBL/GenBank/DDBJ databases">
        <title>Sequencing the genomes of 1000 actinobacteria strains.</title>
        <authorList>
            <person name="Klenk H.-P."/>
        </authorList>
    </citation>
    <scope>NUCLEOTIDE SEQUENCE [LARGE SCALE GENOMIC DNA]</scope>
    <source>
        <strain evidence="11 12">DSM 44826</strain>
    </source>
</reference>
<keyword evidence="4 9" id="KW-0812">Transmembrane</keyword>
<dbReference type="Gene3D" id="1.20.1250.20">
    <property type="entry name" value="MFS general substrate transporter like domains"/>
    <property type="match status" value="1"/>
</dbReference>
<evidence type="ECO:0000259" key="10">
    <source>
        <dbReference type="PROSITE" id="PS50850"/>
    </source>
</evidence>
<feature type="transmembrane region" description="Helical" evidence="9">
    <location>
        <begin position="76"/>
        <end position="95"/>
    </location>
</feature>
<comment type="subcellular location">
    <subcellularLocation>
        <location evidence="1">Cell membrane</location>
        <topology evidence="1">Multi-pass membrane protein</topology>
    </subcellularLocation>
</comment>
<dbReference type="InterPro" id="IPR011701">
    <property type="entry name" value="MFS"/>
</dbReference>
<feature type="transmembrane region" description="Helical" evidence="9">
    <location>
        <begin position="36"/>
        <end position="56"/>
    </location>
</feature>
<feature type="transmembrane region" description="Helical" evidence="9">
    <location>
        <begin position="162"/>
        <end position="181"/>
    </location>
</feature>
<keyword evidence="7" id="KW-0046">Antibiotic resistance</keyword>
<dbReference type="InterPro" id="IPR004638">
    <property type="entry name" value="EmrB-like"/>
</dbReference>
<evidence type="ECO:0000256" key="1">
    <source>
        <dbReference type="ARBA" id="ARBA00004651"/>
    </source>
</evidence>
<keyword evidence="3" id="KW-1003">Cell membrane</keyword>
<keyword evidence="6 9" id="KW-0472">Membrane</keyword>
<feature type="transmembrane region" description="Helical" evidence="9">
    <location>
        <begin position="104"/>
        <end position="122"/>
    </location>
</feature>
<feature type="transmembrane region" description="Helical" evidence="9">
    <location>
        <begin position="128"/>
        <end position="150"/>
    </location>
</feature>
<evidence type="ECO:0000256" key="2">
    <source>
        <dbReference type="ARBA" id="ARBA00022448"/>
    </source>
</evidence>
<dbReference type="InterPro" id="IPR020846">
    <property type="entry name" value="MFS_dom"/>
</dbReference>
<evidence type="ECO:0000256" key="6">
    <source>
        <dbReference type="ARBA" id="ARBA00023136"/>
    </source>
</evidence>
<dbReference type="PANTHER" id="PTHR42718">
    <property type="entry name" value="MAJOR FACILITATOR SUPERFAMILY MULTIDRUG TRANSPORTER MFSC"/>
    <property type="match status" value="1"/>
</dbReference>
<feature type="transmembrane region" description="Helical" evidence="9">
    <location>
        <begin position="223"/>
        <end position="243"/>
    </location>
</feature>